<feature type="transmembrane region" description="Helical" evidence="10">
    <location>
        <begin position="140"/>
        <end position="159"/>
    </location>
</feature>
<dbReference type="Gene3D" id="1.20.1070.10">
    <property type="entry name" value="Rhodopsin 7-helix transmembrane proteins"/>
    <property type="match status" value="1"/>
</dbReference>
<dbReference type="PROSITE" id="PS50262">
    <property type="entry name" value="G_PROTEIN_RECEP_F1_2"/>
    <property type="match status" value="1"/>
</dbReference>
<evidence type="ECO:0000313" key="13">
    <source>
        <dbReference type="RefSeq" id="XP_055878067.1"/>
    </source>
</evidence>
<feature type="transmembrane region" description="Helical" evidence="10">
    <location>
        <begin position="180"/>
        <end position="205"/>
    </location>
</feature>
<keyword evidence="3 9" id="KW-0812">Transmembrane</keyword>
<evidence type="ECO:0000256" key="10">
    <source>
        <dbReference type="SAM" id="Phobius"/>
    </source>
</evidence>
<keyword evidence="12" id="KW-1185">Reference proteome</keyword>
<name>A0A9W2ZSY8_BIOGL</name>
<dbReference type="AlphaFoldDB" id="A0A9W2ZSY8"/>
<dbReference type="PANTHER" id="PTHR45695">
    <property type="entry name" value="LEUCOKININ RECEPTOR-RELATED"/>
    <property type="match status" value="1"/>
</dbReference>
<sequence>MVQRDCMDSLLIVTHATNDNVHNLGANRLNTSWPSHDLTTFTHIMNNSNKSQAGVSNEQPVYAQVIIVLMYVLIILVAVGGNLLFSYIIVMNPKMRSLTNLFLLNIAISDIVKAVICNPFTFIANLILLYWPYGEFMCQVVTYIQVVAVFLSSFTLVAMSVDRYVAIVKPMRPRLSKRAFVVTMIIIWLLSLSAPLPTAILSKIIVQPSGLGLCLEDFENNHNKYIYSIAIMILQYFAPLAVITVTNSHIGYIVWIKRTPGEAEQDRDRRMAAAKRRLVKMIIIVVSIYAVCWLPLHVITLVGDSNPTIYNNPHMELVWLCAHWLAMSHSCYNPIVYFSLNATFRKSLKHLTTMCRHKQKRLQQRFSLRTNKSDVWDRDTDMYGSVESLQTKSTVGVVHALHRNVSRADSCDEWKSLKKGTKLKGLTNDMYL</sequence>
<evidence type="ECO:0000256" key="7">
    <source>
        <dbReference type="ARBA" id="ARBA00023170"/>
    </source>
</evidence>
<feature type="transmembrane region" description="Helical" evidence="10">
    <location>
        <begin position="225"/>
        <end position="256"/>
    </location>
</feature>
<protein>
    <submittedName>
        <fullName evidence="13 14">RYamide receptor-like isoform X1</fullName>
    </submittedName>
</protein>
<evidence type="ECO:0000256" key="9">
    <source>
        <dbReference type="RuleBase" id="RU000688"/>
    </source>
</evidence>
<evidence type="ECO:0000256" key="1">
    <source>
        <dbReference type="ARBA" id="ARBA00004141"/>
    </source>
</evidence>
<dbReference type="PRINTS" id="PR00237">
    <property type="entry name" value="GPCRRHODOPSN"/>
</dbReference>
<comment type="subcellular location">
    <subcellularLocation>
        <location evidence="1">Membrane</location>
        <topology evidence="1">Multi-pass membrane protein</topology>
    </subcellularLocation>
</comment>
<evidence type="ECO:0000256" key="3">
    <source>
        <dbReference type="ARBA" id="ARBA00022692"/>
    </source>
</evidence>
<evidence type="ECO:0000313" key="14">
    <source>
        <dbReference type="RefSeq" id="XP_055878068.1"/>
    </source>
</evidence>
<dbReference type="InterPro" id="IPR017452">
    <property type="entry name" value="GPCR_Rhodpsn_7TM"/>
</dbReference>
<keyword evidence="7 9" id="KW-0675">Receptor</keyword>
<dbReference type="RefSeq" id="XP_055878068.1">
    <property type="nucleotide sequence ID" value="XM_056022093.1"/>
</dbReference>
<feature type="transmembrane region" description="Helical" evidence="10">
    <location>
        <begin position="277"/>
        <end position="297"/>
    </location>
</feature>
<evidence type="ECO:0000259" key="11">
    <source>
        <dbReference type="PROSITE" id="PS50262"/>
    </source>
</evidence>
<dbReference type="PRINTS" id="PR01012">
    <property type="entry name" value="NRPEPTIDEYR"/>
</dbReference>
<comment type="similarity">
    <text evidence="2 9">Belongs to the G-protein coupled receptor 1 family.</text>
</comment>
<keyword evidence="5 9" id="KW-0297">G-protein coupled receptor</keyword>
<dbReference type="RefSeq" id="XP_055878067.1">
    <property type="nucleotide sequence ID" value="XM_056022092.1"/>
</dbReference>
<dbReference type="GO" id="GO:0004983">
    <property type="term" value="F:neuropeptide Y receptor activity"/>
    <property type="evidence" value="ECO:0007669"/>
    <property type="project" value="InterPro"/>
</dbReference>
<dbReference type="InterPro" id="IPR000276">
    <property type="entry name" value="GPCR_Rhodpsn"/>
</dbReference>
<feature type="transmembrane region" description="Helical" evidence="10">
    <location>
        <begin position="317"/>
        <end position="340"/>
    </location>
</feature>
<feature type="domain" description="G-protein coupled receptors family 1 profile" evidence="11">
    <location>
        <begin position="81"/>
        <end position="337"/>
    </location>
</feature>
<dbReference type="Pfam" id="PF00001">
    <property type="entry name" value="7tm_1"/>
    <property type="match status" value="1"/>
</dbReference>
<dbReference type="PANTHER" id="PTHR45695:SF9">
    <property type="entry name" value="LEUCOKININ RECEPTOR"/>
    <property type="match status" value="1"/>
</dbReference>
<keyword evidence="8 9" id="KW-0807">Transducer</keyword>
<dbReference type="InterPro" id="IPR000611">
    <property type="entry name" value="NPY_rcpt"/>
</dbReference>
<feature type="transmembrane region" description="Helical" evidence="10">
    <location>
        <begin position="102"/>
        <end position="128"/>
    </location>
</feature>
<proteinExistence type="inferred from homology"/>
<dbReference type="GO" id="GO:0005886">
    <property type="term" value="C:plasma membrane"/>
    <property type="evidence" value="ECO:0007669"/>
    <property type="project" value="TreeGrafter"/>
</dbReference>
<dbReference type="PROSITE" id="PS00237">
    <property type="entry name" value="G_PROTEIN_RECEP_F1_1"/>
    <property type="match status" value="1"/>
</dbReference>
<gene>
    <name evidence="13 14" type="primary">LOC106072285</name>
</gene>
<organism evidence="12 14">
    <name type="scientific">Biomphalaria glabrata</name>
    <name type="common">Bloodfluke planorb</name>
    <name type="synonym">Freshwater snail</name>
    <dbReference type="NCBI Taxonomy" id="6526"/>
    <lineage>
        <taxon>Eukaryota</taxon>
        <taxon>Metazoa</taxon>
        <taxon>Spiralia</taxon>
        <taxon>Lophotrochozoa</taxon>
        <taxon>Mollusca</taxon>
        <taxon>Gastropoda</taxon>
        <taxon>Heterobranchia</taxon>
        <taxon>Euthyneura</taxon>
        <taxon>Panpulmonata</taxon>
        <taxon>Hygrophila</taxon>
        <taxon>Lymnaeoidea</taxon>
        <taxon>Planorbidae</taxon>
        <taxon>Biomphalaria</taxon>
    </lineage>
</organism>
<evidence type="ECO:0000256" key="8">
    <source>
        <dbReference type="ARBA" id="ARBA00023224"/>
    </source>
</evidence>
<keyword evidence="6 10" id="KW-0472">Membrane</keyword>
<evidence type="ECO:0000256" key="4">
    <source>
        <dbReference type="ARBA" id="ARBA00022989"/>
    </source>
</evidence>
<dbReference type="SUPFAM" id="SSF81321">
    <property type="entry name" value="Family A G protein-coupled receptor-like"/>
    <property type="match status" value="1"/>
</dbReference>
<reference evidence="13 14" key="1">
    <citation type="submission" date="2025-04" db="UniProtKB">
        <authorList>
            <consortium name="RefSeq"/>
        </authorList>
    </citation>
    <scope>IDENTIFICATION</scope>
</reference>
<evidence type="ECO:0000256" key="5">
    <source>
        <dbReference type="ARBA" id="ARBA00023040"/>
    </source>
</evidence>
<evidence type="ECO:0000256" key="6">
    <source>
        <dbReference type="ARBA" id="ARBA00023136"/>
    </source>
</evidence>
<dbReference type="CDD" id="cd15392">
    <property type="entry name" value="7tmA_PR4-like"/>
    <property type="match status" value="1"/>
</dbReference>
<accession>A0A9W2ZSY8</accession>
<evidence type="ECO:0000256" key="2">
    <source>
        <dbReference type="ARBA" id="ARBA00010663"/>
    </source>
</evidence>
<keyword evidence="4 10" id="KW-1133">Transmembrane helix</keyword>
<dbReference type="OrthoDB" id="10053194at2759"/>
<dbReference type="GeneID" id="106072285"/>
<evidence type="ECO:0000313" key="12">
    <source>
        <dbReference type="Proteomes" id="UP001165740"/>
    </source>
</evidence>
<dbReference type="OMA" id="RIGYIIW"/>
<dbReference type="Proteomes" id="UP001165740">
    <property type="component" value="Chromosome 2"/>
</dbReference>
<feature type="transmembrane region" description="Helical" evidence="10">
    <location>
        <begin position="61"/>
        <end position="90"/>
    </location>
</feature>